<dbReference type="InterPro" id="IPR003010">
    <property type="entry name" value="C-N_Hydrolase"/>
</dbReference>
<dbReference type="InterPro" id="IPR050345">
    <property type="entry name" value="Aliph_Amidase/BUP"/>
</dbReference>
<dbReference type="EMBL" id="QRJR01000016">
    <property type="protein sequence ID" value="RHH43592.1"/>
    <property type="molecule type" value="Genomic_DNA"/>
</dbReference>
<proteinExistence type="predicted"/>
<dbReference type="PANTHER" id="PTHR43674:SF2">
    <property type="entry name" value="BETA-UREIDOPROPIONASE"/>
    <property type="match status" value="1"/>
</dbReference>
<dbReference type="Gene3D" id="3.60.110.10">
    <property type="entry name" value="Carbon-nitrogen hydrolase"/>
    <property type="match status" value="1"/>
</dbReference>
<dbReference type="RefSeq" id="WP_118299607.1">
    <property type="nucleotide sequence ID" value="NZ_BAABYV010000001.1"/>
</dbReference>
<keyword evidence="1 3" id="KW-0378">Hydrolase</keyword>
<dbReference type="AlphaFoldDB" id="A0A414WXL3"/>
<accession>A0A414WXL3</accession>
<feature type="domain" description="CN hydrolase" evidence="2">
    <location>
        <begin position="1"/>
        <end position="235"/>
    </location>
</feature>
<protein>
    <submittedName>
        <fullName evidence="3">Carbon-nitrogen hydrolase family protein</fullName>
    </submittedName>
</protein>
<name>A0A414WXL3_BACOV</name>
<dbReference type="CDD" id="cd07197">
    <property type="entry name" value="nitrilase"/>
    <property type="match status" value="1"/>
</dbReference>
<dbReference type="InterPro" id="IPR036526">
    <property type="entry name" value="C-N_Hydrolase_sf"/>
</dbReference>
<dbReference type="Proteomes" id="UP000283329">
    <property type="component" value="Unassembled WGS sequence"/>
</dbReference>
<dbReference type="GO" id="GO:0033388">
    <property type="term" value="P:putrescine biosynthetic process from arginine"/>
    <property type="evidence" value="ECO:0007669"/>
    <property type="project" value="TreeGrafter"/>
</dbReference>
<evidence type="ECO:0000256" key="1">
    <source>
        <dbReference type="ARBA" id="ARBA00022801"/>
    </source>
</evidence>
<reference evidence="3 4" key="1">
    <citation type="submission" date="2018-08" db="EMBL/GenBank/DDBJ databases">
        <title>A genome reference for cultivated species of the human gut microbiota.</title>
        <authorList>
            <person name="Zou Y."/>
            <person name="Xue W."/>
            <person name="Luo G."/>
        </authorList>
    </citation>
    <scope>NUCLEOTIDE SEQUENCE [LARGE SCALE GENOMIC DNA]</scope>
    <source>
        <strain evidence="3 4">AM17-48</strain>
    </source>
</reference>
<organism evidence="3 4">
    <name type="scientific">Bacteroides ovatus</name>
    <dbReference type="NCBI Taxonomy" id="28116"/>
    <lineage>
        <taxon>Bacteria</taxon>
        <taxon>Pseudomonadati</taxon>
        <taxon>Bacteroidota</taxon>
        <taxon>Bacteroidia</taxon>
        <taxon>Bacteroidales</taxon>
        <taxon>Bacteroidaceae</taxon>
        <taxon>Bacteroides</taxon>
    </lineage>
</organism>
<sequence>MKIGIAQIKPLKGDIERNLDKHLKFINNALEKQPDLLMFPELSLTGYEPELARSLAIHSDDSRLTPLQEISNQYNIILCVGAPTINNDDLFISMIIFHPYKERVTYSKQYLYPSEEGIFTAGHTPCIIPYDEENRIAPAICYELSNSEHADYARQMNATAYMASVLNSINGVDADIEKLSRIASTNGMTTFMSNYIGESGGYECAGKSSVWNSKGELMAQLDDRTEGILFYDSKTEAIDMIKVEEQY</sequence>
<evidence type="ECO:0000313" key="3">
    <source>
        <dbReference type="EMBL" id="RHH43592.1"/>
    </source>
</evidence>
<dbReference type="GO" id="GO:0050126">
    <property type="term" value="F:N-carbamoylputrescine amidase activity"/>
    <property type="evidence" value="ECO:0007669"/>
    <property type="project" value="TreeGrafter"/>
</dbReference>
<dbReference type="Pfam" id="PF00795">
    <property type="entry name" value="CN_hydrolase"/>
    <property type="match status" value="1"/>
</dbReference>
<gene>
    <name evidence="3" type="ORF">DW206_16525</name>
</gene>
<dbReference type="PROSITE" id="PS50263">
    <property type="entry name" value="CN_HYDROLASE"/>
    <property type="match status" value="1"/>
</dbReference>
<comment type="caution">
    <text evidence="3">The sequence shown here is derived from an EMBL/GenBank/DDBJ whole genome shotgun (WGS) entry which is preliminary data.</text>
</comment>
<evidence type="ECO:0000313" key="4">
    <source>
        <dbReference type="Proteomes" id="UP000283329"/>
    </source>
</evidence>
<evidence type="ECO:0000259" key="2">
    <source>
        <dbReference type="PROSITE" id="PS50263"/>
    </source>
</evidence>
<dbReference type="SUPFAM" id="SSF56317">
    <property type="entry name" value="Carbon-nitrogen hydrolase"/>
    <property type="match status" value="1"/>
</dbReference>
<dbReference type="PANTHER" id="PTHR43674">
    <property type="entry name" value="NITRILASE C965.09-RELATED"/>
    <property type="match status" value="1"/>
</dbReference>